<dbReference type="Proteomes" id="UP000282613">
    <property type="component" value="Unassembled WGS sequence"/>
</dbReference>
<dbReference type="InterPro" id="IPR036116">
    <property type="entry name" value="FN3_sf"/>
</dbReference>
<proteinExistence type="predicted"/>
<gene>
    <name evidence="1" type="ORF">TASK_LOCUS2273</name>
</gene>
<reference evidence="1 2" key="2">
    <citation type="submission" date="2018-11" db="EMBL/GenBank/DDBJ databases">
        <authorList>
            <consortium name="Pathogen Informatics"/>
        </authorList>
    </citation>
    <scope>NUCLEOTIDE SEQUENCE [LARGE SCALE GENOMIC DNA]</scope>
</reference>
<dbReference type="CDD" id="cd00063">
    <property type="entry name" value="FN3"/>
    <property type="match status" value="1"/>
</dbReference>
<dbReference type="InterPro" id="IPR003961">
    <property type="entry name" value="FN3_dom"/>
</dbReference>
<accession>A0A0R3VXX8</accession>
<sequence length="146" mass="16602">MLESNKRKESRAEARWCYSQMPLEFKVDVADTEMVSLPKHFYWGYVDPESIELLWEVEELGECYADRIQMTAVTDDPFPLVRMESAQFSRGGLTLGDLQPNTTYNVTVEALRGTDTIFNYTQVVVTPPDGKPVSAIPTCTPYCHQP</sequence>
<protein>
    <submittedName>
        <fullName evidence="3">Fibronectin type-III domain-containing protein</fullName>
    </submittedName>
</protein>
<dbReference type="OrthoDB" id="10315359at2759"/>
<dbReference type="WBParaSite" id="TASK_0000227201-mRNA-1">
    <property type="protein sequence ID" value="TASK_0000227201-mRNA-1"/>
    <property type="gene ID" value="TASK_0000227201"/>
</dbReference>
<evidence type="ECO:0000313" key="2">
    <source>
        <dbReference type="Proteomes" id="UP000282613"/>
    </source>
</evidence>
<evidence type="ECO:0000313" key="3">
    <source>
        <dbReference type="WBParaSite" id="TASK_0000227201-mRNA-1"/>
    </source>
</evidence>
<evidence type="ECO:0000313" key="1">
    <source>
        <dbReference type="EMBL" id="VDK24714.1"/>
    </source>
</evidence>
<dbReference type="AlphaFoldDB" id="A0A0R3VXX8"/>
<dbReference type="SUPFAM" id="SSF49265">
    <property type="entry name" value="Fibronectin type III"/>
    <property type="match status" value="1"/>
</dbReference>
<dbReference type="EMBL" id="UYRS01001343">
    <property type="protein sequence ID" value="VDK24714.1"/>
    <property type="molecule type" value="Genomic_DNA"/>
</dbReference>
<reference evidence="3" key="1">
    <citation type="submission" date="2017-02" db="UniProtKB">
        <authorList>
            <consortium name="WormBaseParasite"/>
        </authorList>
    </citation>
    <scope>IDENTIFICATION</scope>
</reference>
<name>A0A0R3VXX8_TAEAS</name>
<organism evidence="3">
    <name type="scientific">Taenia asiatica</name>
    <name type="common">Asian tapeworm</name>
    <dbReference type="NCBI Taxonomy" id="60517"/>
    <lineage>
        <taxon>Eukaryota</taxon>
        <taxon>Metazoa</taxon>
        <taxon>Spiralia</taxon>
        <taxon>Lophotrochozoa</taxon>
        <taxon>Platyhelminthes</taxon>
        <taxon>Cestoda</taxon>
        <taxon>Eucestoda</taxon>
        <taxon>Cyclophyllidea</taxon>
        <taxon>Taeniidae</taxon>
        <taxon>Taenia</taxon>
    </lineage>
</organism>
<keyword evidence="2" id="KW-1185">Reference proteome</keyword>